<feature type="compositionally biased region" description="Basic and acidic residues" evidence="1">
    <location>
        <begin position="393"/>
        <end position="403"/>
    </location>
</feature>
<dbReference type="AlphaFoldDB" id="A0A7S3NHK3"/>
<feature type="compositionally biased region" description="Polar residues" evidence="1">
    <location>
        <begin position="231"/>
        <end position="240"/>
    </location>
</feature>
<evidence type="ECO:0000256" key="1">
    <source>
        <dbReference type="SAM" id="MobiDB-lite"/>
    </source>
</evidence>
<feature type="compositionally biased region" description="Acidic residues" evidence="1">
    <location>
        <begin position="422"/>
        <end position="435"/>
    </location>
</feature>
<feature type="region of interest" description="Disordered" evidence="1">
    <location>
        <begin position="366"/>
        <end position="447"/>
    </location>
</feature>
<sequence length="447" mass="50106">MKDSMDGNLARECHETVGKFAKRFKCRDAVIDALATYGLRALVAEVAVDRIRIEDIAAAAQLALRDLENALAVSCKKPSYIRNDVPQPKLRPRTDAANFWPFVDKVGCVSDALEEDDRDPKFESLCARDQIRRTKCVYARTKRGRDSLPRDLVAVALDEVVGRTLNRATHDALRPASASVSLLEFLHLVHRFLLQGERPDVSDNELWRLACGGDPNNNQWIPENTQKENNDTTQNSTKAWQISPPVSLAQQNDQRQSAPSKSSRKTKLSEIPSKIKPELDKRRAAIRRRRQLANQAEKNLLSSNNQDWTVDPSIPRRTKALDIADAFLRSPLVTQWNLNTNQTNAALIDDEDDDTPEDTTQSSTLFDAALGLDSQRPARQGRANGISDDLTMDENHDEDHLDESPFDSLDHPTAPVMPDDHQYDEEIDNDDDGDHDDNFGTPPSSLS</sequence>
<gene>
    <name evidence="2" type="ORF">ALAG00032_LOCUS9004</name>
</gene>
<name>A0A7S3NHK3_9STRA</name>
<reference evidence="2" key="1">
    <citation type="submission" date="2021-01" db="EMBL/GenBank/DDBJ databases">
        <authorList>
            <person name="Corre E."/>
            <person name="Pelletier E."/>
            <person name="Niang G."/>
            <person name="Scheremetjew M."/>
            <person name="Finn R."/>
            <person name="Kale V."/>
            <person name="Holt S."/>
            <person name="Cochrane G."/>
            <person name="Meng A."/>
            <person name="Brown T."/>
            <person name="Cohen L."/>
        </authorList>
    </citation>
    <scope>NUCLEOTIDE SEQUENCE</scope>
    <source>
        <strain evidence="2">CCMP1510</strain>
    </source>
</reference>
<accession>A0A7S3NHK3</accession>
<feature type="region of interest" description="Disordered" evidence="1">
    <location>
        <begin position="214"/>
        <end position="281"/>
    </location>
</feature>
<feature type="compositionally biased region" description="Polar residues" evidence="1">
    <location>
        <begin position="248"/>
        <end position="261"/>
    </location>
</feature>
<evidence type="ECO:0000313" key="2">
    <source>
        <dbReference type="EMBL" id="CAE0368242.1"/>
    </source>
</evidence>
<protein>
    <submittedName>
        <fullName evidence="2">Uncharacterized protein</fullName>
    </submittedName>
</protein>
<dbReference type="EMBL" id="HBIJ01013284">
    <property type="protein sequence ID" value="CAE0368242.1"/>
    <property type="molecule type" value="Transcribed_RNA"/>
</dbReference>
<feature type="compositionally biased region" description="Polar residues" evidence="1">
    <location>
        <begin position="215"/>
        <end position="224"/>
    </location>
</feature>
<proteinExistence type="predicted"/>
<organism evidence="2">
    <name type="scientific">Aureoumbra lagunensis</name>
    <dbReference type="NCBI Taxonomy" id="44058"/>
    <lineage>
        <taxon>Eukaryota</taxon>
        <taxon>Sar</taxon>
        <taxon>Stramenopiles</taxon>
        <taxon>Ochrophyta</taxon>
        <taxon>Pelagophyceae</taxon>
        <taxon>Pelagomonadales</taxon>
        <taxon>Aureoumbra</taxon>
    </lineage>
</organism>